<evidence type="ECO:0000259" key="2">
    <source>
        <dbReference type="Pfam" id="PF06791"/>
    </source>
</evidence>
<feature type="region of interest" description="Disordered" evidence="1">
    <location>
        <begin position="892"/>
        <end position="912"/>
    </location>
</feature>
<gene>
    <name evidence="3" type="ORF">DK419_13190</name>
</gene>
<accession>A0A2U8WNP8</accession>
<dbReference type="OrthoDB" id="38641at2"/>
<proteinExistence type="predicted"/>
<dbReference type="Pfam" id="PF06791">
    <property type="entry name" value="TMP_2"/>
    <property type="match status" value="1"/>
</dbReference>
<dbReference type="RefSeq" id="WP_109959482.1">
    <property type="nucleotide sequence ID" value="NZ_CP029553.1"/>
</dbReference>
<protein>
    <recommendedName>
        <fullName evidence="2">Bacteriophage tail tape measure N-terminal domain-containing protein</fullName>
    </recommendedName>
</protein>
<dbReference type="EMBL" id="CP029553">
    <property type="protein sequence ID" value="AWN47151.1"/>
    <property type="molecule type" value="Genomic_DNA"/>
</dbReference>
<dbReference type="Proteomes" id="UP000245444">
    <property type="component" value="Chromosome"/>
</dbReference>
<evidence type="ECO:0000313" key="4">
    <source>
        <dbReference type="Proteomes" id="UP000245444"/>
    </source>
</evidence>
<organism evidence="3 4">
    <name type="scientific">Methylobacterium terrae</name>
    <dbReference type="NCBI Taxonomy" id="2202827"/>
    <lineage>
        <taxon>Bacteria</taxon>
        <taxon>Pseudomonadati</taxon>
        <taxon>Pseudomonadota</taxon>
        <taxon>Alphaproteobacteria</taxon>
        <taxon>Hyphomicrobiales</taxon>
        <taxon>Methylobacteriaceae</taxon>
        <taxon>Methylobacterium</taxon>
    </lineage>
</organism>
<dbReference type="InterPro" id="IPR009628">
    <property type="entry name" value="Phage_tape_measure_N"/>
</dbReference>
<dbReference type="AlphaFoldDB" id="A0A2U8WNP8"/>
<name>A0A2U8WNP8_9HYPH</name>
<feature type="domain" description="Bacteriophage tail tape measure N-terminal" evidence="2">
    <location>
        <begin position="149"/>
        <end position="353"/>
    </location>
</feature>
<dbReference type="KEGG" id="mtea:DK419_13190"/>
<evidence type="ECO:0000256" key="1">
    <source>
        <dbReference type="SAM" id="MobiDB-lite"/>
    </source>
</evidence>
<evidence type="ECO:0000313" key="3">
    <source>
        <dbReference type="EMBL" id="AWN47151.1"/>
    </source>
</evidence>
<sequence>MADLATLGIAIDSRPVAQAITELSRFTQSSAKAETAAEQLSKSLADVGAAATKSNTAIAAGASANSLAASLQQVSRAADDTGKSLDRQRDALGRFVSARSGATRAAAEGSAAEVLQQRSLGGVTGALEQSLAAHVRAEAAAGKWNKTVTETANTTRLAAYQVQNLRSQFVDVGVSLQGGMNPLTVLLQQGPQIAQVFGPGTGLRGIIGGIVTEAQALVPLSVGIAGGILGGVGAVARGYLAWDAAQKQVAVGITGLGRQSGIAAGEIEQIARSSTLATDSAARYATAFASTGNASRDTLADALKFTRDFSTTFGTSFDEAAKIQTEFFSDTSTAYDKYAARLGAYNATTSRLISDLQKQGKGTDAVRVAFEQINPALARYNDLASYSTKATTFLSDAWGNLWSNVNRGAAVVMNDSRLTTTPQQISAAAEQGELARRRADAERASAVIIERSRQNQLLNVNPVERDVLTSQERAGVKVVTPTIDERFSNAFGAASMAPTGSFGGFPSTYGQYEKRMRDAMIPTPEESRNQVRRVTEDTNNIAQARSLTDTLQQATRTQAAQAQALGKTAGEAERLTTRAGLLNRATSDGIPLSEANRRRIDEVSDAIGRQTQAYADAALKRDILFQRDQLSRTPTEQLVAAQVRQVYGDNLSDPRARSAADELRFNASIRDTQMALSGLASMGNSLIDPLVDHTRSWSDAFLDLSKSISRAALQAALFGQGPFAAFMGTQGQGAGPGGLFSSLVGAIKGGGASAYGSADYFKAASAAAPGAYGPGFADGGYTGHGGRYEPAGVVHRGEYVFDAPTVSRVGVDALAGLHGHLKGYADGGYVGPASYPMPARSAPAPSGAAGPPNITFVTPPGTNLEADGPPQRRANGSYEQVLRTVESGLAGRARNGRGPFAGTAGGAWARSG</sequence>
<keyword evidence="4" id="KW-1185">Reference proteome</keyword>
<reference evidence="3 4" key="1">
    <citation type="submission" date="2018-05" db="EMBL/GenBank/DDBJ databases">
        <title>Complete Genome Sequence of Methylobacterium sp. 17Sr1-28.</title>
        <authorList>
            <person name="Srinivasan S."/>
        </authorList>
    </citation>
    <scope>NUCLEOTIDE SEQUENCE [LARGE SCALE GENOMIC DNA]</scope>
    <source>
        <strain evidence="3 4">17Sr1-28</strain>
    </source>
</reference>